<comment type="caution">
    <text evidence="1">The sequence shown here is derived from an EMBL/GenBank/DDBJ whole genome shotgun (WGS) entry which is preliminary data.</text>
</comment>
<dbReference type="SUPFAM" id="SSF50998">
    <property type="entry name" value="Quinoprotein alcohol dehydrogenase-like"/>
    <property type="match status" value="1"/>
</dbReference>
<accession>A0A923H7R0</accession>
<dbReference type="PANTHER" id="PTHR42754:SF1">
    <property type="entry name" value="LIPOPROTEIN"/>
    <property type="match status" value="1"/>
</dbReference>
<name>A0A923H7R0_9FLAO</name>
<reference evidence="1" key="1">
    <citation type="submission" date="2020-08" db="EMBL/GenBank/DDBJ databases">
        <title>Hyunsoonleella sp. strain SJ7 genome sequencing and assembly.</title>
        <authorList>
            <person name="Kim I."/>
        </authorList>
    </citation>
    <scope>NUCLEOTIDE SEQUENCE</scope>
    <source>
        <strain evidence="1">SJ7</strain>
    </source>
</reference>
<sequence length="448" mass="48000">MNNTIGSTILYLCLWFGLLTNCSKDDGNVNGATTQPTVLFVKTLGGSLNDSGQSIIKTSDGGYAILGHTQSNDGDIQNKTNTSFDYWLLKFNGNHQIQWQKSHGGSDDDKGTDIIQTSDGGYAIFGQSQSNDGDVSENGGADDFWILKLDASGNIIWEKSFGFLGADTGTSILQTNDNGFLLVGVLDVTASNGQGNSKFTAIKHAGGDYWVIKLDSNGEKQWSKFYGGTFTDTPYDAIQTADNGYIIVGSSDSEDVDISGNKGSYDFWVIKISETGTLLWEKSFGGTRIDEAWGIESTEDGNYLVVGDTRSNDEDVSNNNGGADIFLIKISPDGDLIWEKTFGGNSFDVGRSISKTIDGGYLLSGSSRSSDGDASKNNGQNDAWIIKLNSNAEIEWQKTIGGSNIDFGFDAVELNDGSVIVAGESSSSDADIDDNKGFSDLLLFNIKP</sequence>
<dbReference type="InterPro" id="IPR011047">
    <property type="entry name" value="Quinoprotein_ADH-like_sf"/>
</dbReference>
<evidence type="ECO:0008006" key="3">
    <source>
        <dbReference type="Google" id="ProtNLM"/>
    </source>
</evidence>
<proteinExistence type="predicted"/>
<dbReference type="Proteomes" id="UP000656244">
    <property type="component" value="Unassembled WGS sequence"/>
</dbReference>
<evidence type="ECO:0000313" key="1">
    <source>
        <dbReference type="EMBL" id="MBC3758266.1"/>
    </source>
</evidence>
<dbReference type="RefSeq" id="WP_186560879.1">
    <property type="nucleotide sequence ID" value="NZ_JACNMF010000002.1"/>
</dbReference>
<protein>
    <recommendedName>
        <fullName evidence="3">Bulb-type lectin domain-containing protein</fullName>
    </recommendedName>
</protein>
<organism evidence="1 2">
    <name type="scientific">Hyunsoonleella aquatilis</name>
    <dbReference type="NCBI Taxonomy" id="2762758"/>
    <lineage>
        <taxon>Bacteria</taxon>
        <taxon>Pseudomonadati</taxon>
        <taxon>Bacteroidota</taxon>
        <taxon>Flavobacteriia</taxon>
        <taxon>Flavobacteriales</taxon>
        <taxon>Flavobacteriaceae</taxon>
    </lineage>
</organism>
<keyword evidence="2" id="KW-1185">Reference proteome</keyword>
<dbReference type="PANTHER" id="PTHR42754">
    <property type="entry name" value="ENDOGLUCANASE"/>
    <property type="match status" value="1"/>
</dbReference>
<evidence type="ECO:0000313" key="2">
    <source>
        <dbReference type="Proteomes" id="UP000656244"/>
    </source>
</evidence>
<dbReference type="EMBL" id="JACNMF010000002">
    <property type="protein sequence ID" value="MBC3758266.1"/>
    <property type="molecule type" value="Genomic_DNA"/>
</dbReference>
<gene>
    <name evidence="1" type="ORF">H7U19_07615</name>
</gene>
<dbReference type="AlphaFoldDB" id="A0A923H7R0"/>